<proteinExistence type="predicted"/>
<evidence type="ECO:0000313" key="2">
    <source>
        <dbReference type="EMBL" id="QDE65923.1"/>
    </source>
</evidence>
<accession>A0AAE6FV60</accession>
<evidence type="ECO:0008006" key="4">
    <source>
        <dbReference type="Google" id="ProtNLM"/>
    </source>
</evidence>
<evidence type="ECO:0000256" key="1">
    <source>
        <dbReference type="SAM" id="MobiDB-lite"/>
    </source>
</evidence>
<protein>
    <recommendedName>
        <fullName evidence="4">AgmX/PglI C-terminal domain-containing protein</fullName>
    </recommendedName>
</protein>
<evidence type="ECO:0000313" key="3">
    <source>
        <dbReference type="Proteomes" id="UP000320179"/>
    </source>
</evidence>
<reference evidence="2 3" key="1">
    <citation type="journal article" date="2019" name="Science">
        <title>Social genes are selection hotspots in kin groups of a soil microbe.</title>
        <authorList>
            <person name="Wielgoss S."/>
            <person name="Wolfensberger R."/>
            <person name="Sun L."/>
            <person name="Fiegna F."/>
            <person name="Velicer G.J."/>
        </authorList>
    </citation>
    <scope>NUCLEOTIDE SEQUENCE [LARGE SCALE GENOMIC DNA]</scope>
    <source>
        <strain evidence="2 3">MC3.5.9c15</strain>
    </source>
</reference>
<feature type="region of interest" description="Disordered" evidence="1">
    <location>
        <begin position="1"/>
        <end position="26"/>
    </location>
</feature>
<dbReference type="NCBIfam" id="NF033768">
    <property type="entry name" value="myxo_SS_tail"/>
    <property type="match status" value="1"/>
</dbReference>
<organism evidence="2 3">
    <name type="scientific">Myxococcus xanthus</name>
    <dbReference type="NCBI Taxonomy" id="34"/>
    <lineage>
        <taxon>Bacteria</taxon>
        <taxon>Pseudomonadati</taxon>
        <taxon>Myxococcota</taxon>
        <taxon>Myxococcia</taxon>
        <taxon>Myxococcales</taxon>
        <taxon>Cystobacterineae</taxon>
        <taxon>Myxococcaceae</taxon>
        <taxon>Myxococcus</taxon>
    </lineage>
</organism>
<dbReference type="AlphaFoldDB" id="A0AAE6FV60"/>
<name>A0AAE6FV60_MYXXA</name>
<dbReference type="InterPro" id="IPR049806">
    <property type="entry name" value="MasK-like_C"/>
</dbReference>
<dbReference type="EMBL" id="CP017174">
    <property type="protein sequence ID" value="QDE65923.1"/>
    <property type="molecule type" value="Genomic_DNA"/>
</dbReference>
<gene>
    <name evidence="2" type="ORF">BHS09_02275</name>
</gene>
<sequence length="526" mass="54030">MDELLSGAEGQFRTQGKGTPGALEPRGTVSVSEALEGDLDAYLDRELLEACEDDAVVEDTAPVTDVSASMRALLALAEEETEWLEHLPPSISHALDVLPEPTVEIPEWMRTSPGAKTVTSLGALLPPRAENVLARAPDAPMWGDAPTHAHLESARWRGASATETGHVLGLRPGALMGAAAVGALTASLLLVAGLSVRGDFTRTQASVDDAIRRTAHGAVLGASGDAQAGLSSAGAGAAMSAAAPSGDAIGASTSTETAVSGSSPDAALAASSHVSSAASSVAVSSTQPGLGSALRLQDAAKGLRASVHSSEPARTPGTPVAESLAVVSPAPIKRIALAKTDAASALPPAPVELDFGDTGAEGTASQDAIATSPGDVAAEAVEEDTSEKGPYADLDEAFARELGFTEDADAEVAKAEAPARTVYVPPAVDVKEHLTPEDVKQVVLTNQPAITACLRSHAQGSPMEAGGRFVVQWSVLPSGETLNVSMDTAALRATPLSRCIEDVVRRWKFPVHQVRMQEPIRFPFIF</sequence>
<dbReference type="RefSeq" id="WP_140797043.1">
    <property type="nucleotide sequence ID" value="NZ_CP017173.1"/>
</dbReference>
<dbReference type="Proteomes" id="UP000320179">
    <property type="component" value="Chromosome"/>
</dbReference>